<dbReference type="GO" id="GO:0016702">
    <property type="term" value="F:oxidoreductase activity, acting on single donors with incorporation of molecular oxygen, incorporation of two atoms of oxygen"/>
    <property type="evidence" value="ECO:0007669"/>
    <property type="project" value="UniProtKB-ARBA"/>
</dbReference>
<dbReference type="Pfam" id="PF02900">
    <property type="entry name" value="LigB"/>
    <property type="match status" value="1"/>
</dbReference>
<dbReference type="SUPFAM" id="SSF53213">
    <property type="entry name" value="LigB-like"/>
    <property type="match status" value="1"/>
</dbReference>
<dbReference type="EMBL" id="QGLT01000001">
    <property type="protein sequence ID" value="PXZ01990.1"/>
    <property type="molecule type" value="Genomic_DNA"/>
</dbReference>
<evidence type="ECO:0000256" key="2">
    <source>
        <dbReference type="ARBA" id="ARBA00007581"/>
    </source>
</evidence>
<evidence type="ECO:0000256" key="4">
    <source>
        <dbReference type="ARBA" id="ARBA00022833"/>
    </source>
</evidence>
<dbReference type="GO" id="GO:0008198">
    <property type="term" value="F:ferrous iron binding"/>
    <property type="evidence" value="ECO:0007669"/>
    <property type="project" value="InterPro"/>
</dbReference>
<dbReference type="InterPro" id="IPR014436">
    <property type="entry name" value="Extradiol_dOase_DODA"/>
</dbReference>
<reference evidence="7 8" key="1">
    <citation type="submission" date="2018-05" db="EMBL/GenBank/DDBJ databases">
        <title>Reference genomes for bee gut microbiota database.</title>
        <authorList>
            <person name="Ellegaard K.M."/>
        </authorList>
    </citation>
    <scope>NUCLEOTIDE SEQUENCE [LARGE SCALE GENOMIC DNA]</scope>
    <source>
        <strain evidence="7 8">ESL0284</strain>
    </source>
</reference>
<evidence type="ECO:0000256" key="5">
    <source>
        <dbReference type="ARBA" id="ARBA00023002"/>
    </source>
</evidence>
<proteinExistence type="inferred from homology"/>
<dbReference type="CDD" id="cd07363">
    <property type="entry name" value="45_DOPA_Dioxygenase"/>
    <property type="match status" value="1"/>
</dbReference>
<keyword evidence="4" id="KW-0862">Zinc</keyword>
<evidence type="ECO:0000313" key="8">
    <source>
        <dbReference type="Proteomes" id="UP000247565"/>
    </source>
</evidence>
<name>A0A318MZB8_9PROT</name>
<dbReference type="PANTHER" id="PTHR30096">
    <property type="entry name" value="4,5-DOPA DIOXYGENASE EXTRADIOL-LIKE PROTEIN"/>
    <property type="match status" value="1"/>
</dbReference>
<feature type="domain" description="Extradiol ring-cleavage dioxygenase class III enzyme subunit B" evidence="6">
    <location>
        <begin position="21"/>
        <end position="256"/>
    </location>
</feature>
<keyword evidence="8" id="KW-1185">Reference proteome</keyword>
<gene>
    <name evidence="7" type="ORF">DK869_03080</name>
</gene>
<dbReference type="Gene3D" id="3.40.830.10">
    <property type="entry name" value="LigB-like"/>
    <property type="match status" value="1"/>
</dbReference>
<dbReference type="PIRSF" id="PIRSF006157">
    <property type="entry name" value="Doxgns_DODA"/>
    <property type="match status" value="1"/>
</dbReference>
<evidence type="ECO:0000256" key="1">
    <source>
        <dbReference type="ARBA" id="ARBA00001947"/>
    </source>
</evidence>
<dbReference type="AlphaFoldDB" id="A0A318MZB8"/>
<keyword evidence="3" id="KW-0479">Metal-binding</keyword>
<dbReference type="OrthoDB" id="9790889at2"/>
<dbReference type="GO" id="GO:0008270">
    <property type="term" value="F:zinc ion binding"/>
    <property type="evidence" value="ECO:0007669"/>
    <property type="project" value="InterPro"/>
</dbReference>
<accession>A0A318MZB8</accession>
<dbReference type="RefSeq" id="WP_110438508.1">
    <property type="nucleotide sequence ID" value="NZ_CP046393.1"/>
</dbReference>
<evidence type="ECO:0000256" key="3">
    <source>
        <dbReference type="ARBA" id="ARBA00022723"/>
    </source>
</evidence>
<organism evidence="7 8">
    <name type="scientific">Commensalibacter melissae</name>
    <dbReference type="NCBI Taxonomy" id="2070537"/>
    <lineage>
        <taxon>Bacteria</taxon>
        <taxon>Pseudomonadati</taxon>
        <taxon>Pseudomonadota</taxon>
        <taxon>Alphaproteobacteria</taxon>
        <taxon>Acetobacterales</taxon>
        <taxon>Acetobacteraceae</taxon>
    </lineage>
</organism>
<dbReference type="InterPro" id="IPR004183">
    <property type="entry name" value="Xdiol_dOase_suB"/>
</dbReference>
<dbReference type="PANTHER" id="PTHR30096:SF0">
    <property type="entry name" value="4,5-DOPA DIOXYGENASE EXTRADIOL-LIKE PROTEIN"/>
    <property type="match status" value="1"/>
</dbReference>
<comment type="cofactor">
    <cofactor evidence="1">
        <name>Zn(2+)</name>
        <dbReference type="ChEBI" id="CHEBI:29105"/>
    </cofactor>
</comment>
<protein>
    <submittedName>
        <fullName evidence="7">Dioxygenase</fullName>
    </submittedName>
</protein>
<comment type="similarity">
    <text evidence="2">Belongs to the DODA-type extradiol aromatic ring-opening dioxygenase family.</text>
</comment>
<evidence type="ECO:0000259" key="6">
    <source>
        <dbReference type="Pfam" id="PF02900"/>
    </source>
</evidence>
<keyword evidence="7" id="KW-0223">Dioxygenase</keyword>
<comment type="caution">
    <text evidence="7">The sequence shown here is derived from an EMBL/GenBank/DDBJ whole genome shotgun (WGS) entry which is preliminary data.</text>
</comment>
<keyword evidence="5" id="KW-0560">Oxidoreductase</keyword>
<evidence type="ECO:0000313" key="7">
    <source>
        <dbReference type="EMBL" id="PXZ01990.1"/>
    </source>
</evidence>
<dbReference type="Proteomes" id="UP000247565">
    <property type="component" value="Unassembled WGS sequence"/>
</dbReference>
<sequence length="263" mass="30249">MRQPVCYLPHGGGPCFFMDDPYNIWTNMGDFLHKFPKTLPKKPDAIVVIAAHWESDPIKIHHHPNPSLYYDYYDFPEHTYQLQYPASGYPLLAEQIHTLLTEQHIQSEFEEKRGWDHSVFIPLKVMFPDADIPIVEISLHNNLDPAYHFNIGRALYPLRNKNILIMGSGMSYHNLPFLFSGQGTREAYAFDNWLTDVISLPACDDRDRLLIEWEKTAGAHSAHPRTEHLLPLMAVSGAARQDHGKCIFKDIILHKPISAYQFG</sequence>